<dbReference type="InterPro" id="IPR005754">
    <property type="entry name" value="Sortase"/>
</dbReference>
<dbReference type="NCBIfam" id="NF033747">
    <property type="entry name" value="class_E_sortase"/>
    <property type="match status" value="1"/>
</dbReference>
<evidence type="ECO:0000256" key="2">
    <source>
        <dbReference type="PIRSR" id="PIRSR605754-1"/>
    </source>
</evidence>
<proteinExistence type="predicted"/>
<dbReference type="InterPro" id="IPR053465">
    <property type="entry name" value="Sortase_Class_E"/>
</dbReference>
<dbReference type="NCBIfam" id="TIGR01076">
    <property type="entry name" value="sortase_fam"/>
    <property type="match status" value="1"/>
</dbReference>
<dbReference type="RefSeq" id="WP_089229109.1">
    <property type="nucleotide sequence ID" value="NZ_FZOF01000045.1"/>
</dbReference>
<gene>
    <name evidence="4" type="ORF">SAMN05216252_14512</name>
</gene>
<organism evidence="4 5">
    <name type="scientific">Actinacidiphila glaucinigra</name>
    <dbReference type="NCBI Taxonomy" id="235986"/>
    <lineage>
        <taxon>Bacteria</taxon>
        <taxon>Bacillati</taxon>
        <taxon>Actinomycetota</taxon>
        <taxon>Actinomycetes</taxon>
        <taxon>Kitasatosporales</taxon>
        <taxon>Streptomycetaceae</taxon>
        <taxon>Actinacidiphila</taxon>
    </lineage>
</organism>
<dbReference type="AlphaFoldDB" id="A0A239NR99"/>
<feature type="compositionally biased region" description="Low complexity" evidence="3">
    <location>
        <begin position="236"/>
        <end position="260"/>
    </location>
</feature>
<dbReference type="Gene3D" id="2.40.260.10">
    <property type="entry name" value="Sortase"/>
    <property type="match status" value="1"/>
</dbReference>
<accession>A0A239NR99</accession>
<keyword evidence="5" id="KW-1185">Reference proteome</keyword>
<evidence type="ECO:0000256" key="3">
    <source>
        <dbReference type="SAM" id="MobiDB-lite"/>
    </source>
</evidence>
<dbReference type="InterPro" id="IPR042003">
    <property type="entry name" value="Sortase_E"/>
</dbReference>
<reference evidence="4 5" key="1">
    <citation type="submission" date="2017-06" db="EMBL/GenBank/DDBJ databases">
        <authorList>
            <person name="Kim H.J."/>
            <person name="Triplett B.A."/>
        </authorList>
    </citation>
    <scope>NUCLEOTIDE SEQUENCE [LARGE SCALE GENOMIC DNA]</scope>
    <source>
        <strain evidence="4 5">CGMCC 4.1858</strain>
    </source>
</reference>
<feature type="compositionally biased region" description="Low complexity" evidence="3">
    <location>
        <begin position="38"/>
        <end position="83"/>
    </location>
</feature>
<keyword evidence="1" id="KW-0378">Hydrolase</keyword>
<dbReference type="Proteomes" id="UP000198280">
    <property type="component" value="Unassembled WGS sequence"/>
</dbReference>
<evidence type="ECO:0000313" key="4">
    <source>
        <dbReference type="EMBL" id="SNT57417.1"/>
    </source>
</evidence>
<dbReference type="OrthoDB" id="5242879at2"/>
<dbReference type="Pfam" id="PF04203">
    <property type="entry name" value="Sortase"/>
    <property type="match status" value="1"/>
</dbReference>
<dbReference type="InterPro" id="IPR023365">
    <property type="entry name" value="Sortase_dom-sf"/>
</dbReference>
<feature type="active site" description="Proton donor/acceptor" evidence="2">
    <location>
        <position position="397"/>
    </location>
</feature>
<dbReference type="CDD" id="cd05830">
    <property type="entry name" value="Sortase_E"/>
    <property type="match status" value="1"/>
</dbReference>
<dbReference type="GO" id="GO:0016787">
    <property type="term" value="F:hydrolase activity"/>
    <property type="evidence" value="ECO:0007669"/>
    <property type="project" value="UniProtKB-KW"/>
</dbReference>
<sequence length="498" mass="53397">MTAHRHFGDTAEFAAAVEQLADPLSDPLPNTARHAARPAQEAATEPATEPAAESPTEPAAEPTEPTTTPPATAQPVAPQASVPGRRSYEPGFQGSVRPAYEAPPADPWPVPSPASVPAPGPEEPPEPRSRHRGPAEQPYAEGARPVRRPLTDEERAAARRRVAGAPGDTMAMPAVTGPEAERVREAERERDRDPEREETPQPSPDAPAPEGGGRAARRKAAQEAARRGGRGRRRSGPAAASQAATEAATAPTASTPAAPRSRMEARRAARAAKESPAVIASRVAGEVFITLGVLMLLFVTYQLWWTNVLAHQQAGGAANNLQKQWEGEKGPNRDPGAFTPGQGFAIMYIPKLDVKAPIAEGIDKHKVLDKGMIGHYSGELETAMPWDKKGNFSLAAHRNTHGEPFRYVNKLVAGDKVVVETESTYYTYEVTSMLPSTPPSNISVIKPIPVGSGFTKPGRYITLTTCTPEFTSKFRLIVWGKMVEERPRSKGKPDALVE</sequence>
<feature type="compositionally biased region" description="Basic and acidic residues" evidence="3">
    <location>
        <begin position="179"/>
        <end position="199"/>
    </location>
</feature>
<dbReference type="SUPFAM" id="SSF63817">
    <property type="entry name" value="Sortase"/>
    <property type="match status" value="1"/>
</dbReference>
<feature type="compositionally biased region" description="Basic and acidic residues" evidence="3">
    <location>
        <begin position="261"/>
        <end position="273"/>
    </location>
</feature>
<feature type="region of interest" description="Disordered" evidence="3">
    <location>
        <begin position="18"/>
        <end position="276"/>
    </location>
</feature>
<feature type="active site" description="Acyl-thioester intermediate" evidence="2">
    <location>
        <position position="466"/>
    </location>
</feature>
<feature type="compositionally biased region" description="Pro residues" evidence="3">
    <location>
        <begin position="104"/>
        <end position="122"/>
    </location>
</feature>
<evidence type="ECO:0000313" key="5">
    <source>
        <dbReference type="Proteomes" id="UP000198280"/>
    </source>
</evidence>
<evidence type="ECO:0000256" key="1">
    <source>
        <dbReference type="ARBA" id="ARBA00022801"/>
    </source>
</evidence>
<dbReference type="EMBL" id="FZOF01000045">
    <property type="protein sequence ID" value="SNT57417.1"/>
    <property type="molecule type" value="Genomic_DNA"/>
</dbReference>
<name>A0A239NR99_9ACTN</name>
<protein>
    <submittedName>
        <fullName evidence="4">Sortase A</fullName>
    </submittedName>
</protein>